<evidence type="ECO:0000313" key="3">
    <source>
        <dbReference type="Proteomes" id="UP000325218"/>
    </source>
</evidence>
<organism evidence="2 3">
    <name type="scientific">Paenibacillus faecis</name>
    <dbReference type="NCBI Taxonomy" id="862114"/>
    <lineage>
        <taxon>Bacteria</taxon>
        <taxon>Bacillati</taxon>
        <taxon>Bacillota</taxon>
        <taxon>Bacilli</taxon>
        <taxon>Bacillales</taxon>
        <taxon>Paenibacillaceae</taxon>
        <taxon>Paenibacillus</taxon>
    </lineage>
</organism>
<dbReference type="SUPFAM" id="SSF53448">
    <property type="entry name" value="Nucleotide-diphospho-sugar transferases"/>
    <property type="match status" value="1"/>
</dbReference>
<accession>A0A5D0CSI1</accession>
<keyword evidence="2" id="KW-0808">Transferase</keyword>
<name>A0A5D0CSI1_9BACL</name>
<gene>
    <name evidence="2" type="ORF">FRY98_15770</name>
</gene>
<dbReference type="PANTHER" id="PTHR43685:SF2">
    <property type="entry name" value="GLYCOSYLTRANSFERASE 2-LIKE DOMAIN-CONTAINING PROTEIN"/>
    <property type="match status" value="1"/>
</dbReference>
<dbReference type="AlphaFoldDB" id="A0A5D0CSI1"/>
<dbReference type="GO" id="GO:0016740">
    <property type="term" value="F:transferase activity"/>
    <property type="evidence" value="ECO:0007669"/>
    <property type="project" value="UniProtKB-KW"/>
</dbReference>
<dbReference type="Gene3D" id="3.90.550.10">
    <property type="entry name" value="Spore Coat Polysaccharide Biosynthesis Protein SpsA, Chain A"/>
    <property type="match status" value="1"/>
</dbReference>
<dbReference type="EMBL" id="VSDO01000003">
    <property type="protein sequence ID" value="TYA12618.1"/>
    <property type="molecule type" value="Genomic_DNA"/>
</dbReference>
<dbReference type="InterPro" id="IPR029044">
    <property type="entry name" value="Nucleotide-diphossugar_trans"/>
</dbReference>
<evidence type="ECO:0000313" key="2">
    <source>
        <dbReference type="EMBL" id="TYA12618.1"/>
    </source>
</evidence>
<evidence type="ECO:0000259" key="1">
    <source>
        <dbReference type="Pfam" id="PF00535"/>
    </source>
</evidence>
<proteinExistence type="predicted"/>
<dbReference type="InterPro" id="IPR050834">
    <property type="entry name" value="Glycosyltransf_2"/>
</dbReference>
<reference evidence="2 3" key="1">
    <citation type="submission" date="2019-08" db="EMBL/GenBank/DDBJ databases">
        <title>Genome sequencing of Paenibacillus faecis DSM 23593(T).</title>
        <authorList>
            <person name="Kook J.-K."/>
            <person name="Park S.-N."/>
            <person name="Lim Y.K."/>
        </authorList>
    </citation>
    <scope>NUCLEOTIDE SEQUENCE [LARGE SCALE GENOMIC DNA]</scope>
    <source>
        <strain evidence="2 3">DSM 23593</strain>
    </source>
</reference>
<dbReference type="OrthoDB" id="6713581at2"/>
<sequence>MPLPDRRNAVSIITCTKRPECLKNLFTNYARQKYAKKELIVILNNDKLRIDSYVEAAKAHKNVRVYRKPERSPLGACLNYGVSLASYGLIAKFDDDDYYAPEYLADSVRTMINTKADIVGKRAHYMYLSGKRRLLLRYPNKANQQVPLVQGATLLVKRSVFGRVAFPRLNRGECVQFCADSLAKGFRIFAGSPAYFLAVRRDRSKGHTWKVSDEALMSRNAKVLKESRLLPDALRAVSARPRHP</sequence>
<dbReference type="Pfam" id="PF00535">
    <property type="entry name" value="Glycos_transf_2"/>
    <property type="match status" value="1"/>
</dbReference>
<dbReference type="PANTHER" id="PTHR43685">
    <property type="entry name" value="GLYCOSYLTRANSFERASE"/>
    <property type="match status" value="1"/>
</dbReference>
<dbReference type="InterPro" id="IPR001173">
    <property type="entry name" value="Glyco_trans_2-like"/>
</dbReference>
<protein>
    <submittedName>
        <fullName evidence="2">Glycosyltransferase family 2 protein</fullName>
    </submittedName>
</protein>
<comment type="caution">
    <text evidence="2">The sequence shown here is derived from an EMBL/GenBank/DDBJ whole genome shotgun (WGS) entry which is preliminary data.</text>
</comment>
<feature type="domain" description="Glycosyltransferase 2-like" evidence="1">
    <location>
        <begin position="12"/>
        <end position="141"/>
    </location>
</feature>
<dbReference type="Proteomes" id="UP000325218">
    <property type="component" value="Unassembled WGS sequence"/>
</dbReference>
<dbReference type="CDD" id="cd00761">
    <property type="entry name" value="Glyco_tranf_GTA_type"/>
    <property type="match status" value="1"/>
</dbReference>
<keyword evidence="3" id="KW-1185">Reference proteome</keyword>